<sequence length="82" mass="9418">MGLLTQLLTSPLAPMRAVVWVAQRVTDRANEEYYDPAPVYAALADLERHLLCGDIDQDTFDDLEDQLLDRLDEIARYRQNLP</sequence>
<evidence type="ECO:0000313" key="1">
    <source>
        <dbReference type="EMBL" id="KMO96114.1"/>
    </source>
</evidence>
<gene>
    <name evidence="1" type="ORF">ACS04_20060</name>
</gene>
<keyword evidence="2" id="KW-1185">Reference proteome</keyword>
<dbReference type="InterPro" id="IPR007804">
    <property type="entry name" value="GvpG"/>
</dbReference>
<proteinExistence type="predicted"/>
<protein>
    <submittedName>
        <fullName evidence="1">Gas vesicle protein</fullName>
    </submittedName>
</protein>
<comment type="caution">
    <text evidence="1">The sequence shown here is derived from an EMBL/GenBank/DDBJ whole genome shotgun (WGS) entry which is preliminary data.</text>
</comment>
<dbReference type="OrthoDB" id="3541554at2"/>
<dbReference type="Pfam" id="PF05120">
    <property type="entry name" value="GvpG"/>
    <property type="match status" value="1"/>
</dbReference>
<organism evidence="1 2">
    <name type="scientific">Streptomyces roseus</name>
    <dbReference type="NCBI Taxonomy" id="66430"/>
    <lineage>
        <taxon>Bacteria</taxon>
        <taxon>Bacillati</taxon>
        <taxon>Actinomycetota</taxon>
        <taxon>Actinomycetes</taxon>
        <taxon>Kitasatosporales</taxon>
        <taxon>Streptomycetaceae</taxon>
        <taxon>Streptomyces</taxon>
    </lineage>
</organism>
<name>A0A0J6XLM9_9ACTN</name>
<dbReference type="Proteomes" id="UP000035932">
    <property type="component" value="Unassembled WGS sequence"/>
</dbReference>
<reference evidence="1 2" key="1">
    <citation type="submission" date="2015-06" db="EMBL/GenBank/DDBJ databases">
        <title>Recapitulation of the evolution of biosynthetic gene clusters reveals hidden chemical diversity on bacterial genomes.</title>
        <authorList>
            <person name="Cruz-Morales P."/>
            <person name="Martinez-Guerrero C."/>
            <person name="Morales-Escalante M.A."/>
            <person name="Yanez-Guerra L.A."/>
            <person name="Kopp J.F."/>
            <person name="Feldmann J."/>
            <person name="Ramos-Aboites H.E."/>
            <person name="Barona-Gomez F."/>
        </authorList>
    </citation>
    <scope>NUCLEOTIDE SEQUENCE [LARGE SCALE GENOMIC DNA]</scope>
    <source>
        <strain evidence="1 2">ATCC 31245</strain>
    </source>
</reference>
<dbReference type="RefSeq" id="WP_048478039.1">
    <property type="nucleotide sequence ID" value="NZ_JBIRUD010000003.1"/>
</dbReference>
<dbReference type="STRING" id="66430.ACS04_20060"/>
<dbReference type="PATRIC" id="fig|66430.4.peg.6836"/>
<dbReference type="EMBL" id="LFML01000078">
    <property type="protein sequence ID" value="KMO96114.1"/>
    <property type="molecule type" value="Genomic_DNA"/>
</dbReference>
<dbReference type="AlphaFoldDB" id="A0A0J6XLM9"/>
<accession>A0A0J6XLM9</accession>
<evidence type="ECO:0000313" key="2">
    <source>
        <dbReference type="Proteomes" id="UP000035932"/>
    </source>
</evidence>